<dbReference type="InterPro" id="IPR013783">
    <property type="entry name" value="Ig-like_fold"/>
</dbReference>
<dbReference type="InterPro" id="IPR013780">
    <property type="entry name" value="Glyco_hydro_b"/>
</dbReference>
<dbReference type="InterPro" id="IPR017853">
    <property type="entry name" value="GH"/>
</dbReference>
<dbReference type="CDD" id="cd02860">
    <property type="entry name" value="E_set_Pullulanase"/>
    <property type="match status" value="1"/>
</dbReference>
<comment type="caution">
    <text evidence="5">The sequence shown here is derived from an EMBL/GenBank/DDBJ whole genome shotgun (WGS) entry which is preliminary data.</text>
</comment>
<organism evidence="5 6">
    <name type="scientific">Papaver atlanticum</name>
    <dbReference type="NCBI Taxonomy" id="357466"/>
    <lineage>
        <taxon>Eukaryota</taxon>
        <taxon>Viridiplantae</taxon>
        <taxon>Streptophyta</taxon>
        <taxon>Embryophyta</taxon>
        <taxon>Tracheophyta</taxon>
        <taxon>Spermatophyta</taxon>
        <taxon>Magnoliopsida</taxon>
        <taxon>Ranunculales</taxon>
        <taxon>Papaveraceae</taxon>
        <taxon>Papaveroideae</taxon>
        <taxon>Papaver</taxon>
    </lineage>
</organism>
<accession>A0AAD4X506</accession>
<dbReference type="Proteomes" id="UP001202328">
    <property type="component" value="Unassembled WGS sequence"/>
</dbReference>
<evidence type="ECO:0000313" key="5">
    <source>
        <dbReference type="EMBL" id="KAI3846392.1"/>
    </source>
</evidence>
<evidence type="ECO:0000259" key="4">
    <source>
        <dbReference type="Pfam" id="PF17967"/>
    </source>
</evidence>
<dbReference type="InterPro" id="IPR024561">
    <property type="entry name" value="Pullul_strch_C"/>
</dbReference>
<dbReference type="Gene3D" id="2.60.40.1130">
    <property type="entry name" value="Rab geranylgeranyltransferase alpha-subunit, insert domain"/>
    <property type="match status" value="1"/>
</dbReference>
<dbReference type="PANTHER" id="PTHR43002">
    <property type="entry name" value="GLYCOGEN DEBRANCHING ENZYME"/>
    <property type="match status" value="1"/>
</dbReference>
<dbReference type="Gene3D" id="3.20.20.80">
    <property type="entry name" value="Glycosidases"/>
    <property type="match status" value="2"/>
</dbReference>
<name>A0AAD4X506_9MAGN</name>
<protein>
    <recommendedName>
        <fullName evidence="7">Pullulanase</fullName>
    </recommendedName>
</protein>
<feature type="non-terminal residue" evidence="5">
    <location>
        <position position="1064"/>
    </location>
</feature>
<sequence>MGITKIPSISLSLSSSSLLSSLFFPAITNSSYSIKSFHPRHSNRTHSEFQFLSLNQPNLSLKVINKPLNNTFLHCLTDVSMAAEEVSSIDFQGDMSRSRAYWVNESVIAWDVDVGDGSCYLYASKTANLVATGNGIEGDDIKVKLEPDNGCLPADVIEKFPHIQHYKPFGVPPGVDTKNLLKCQLAVVSIRADGQCINATGLQLPGVLDDLFSYGGPLGAVFSEEAVSLYLWAPTAQAIRVDIYRDPCGGSPIEIVGLDEVNGVWSVHGPKSWEGCYYVYEVSVYHHCTSLVETCIANDPYARGLSADGKRTLLVNLSCDSLKPGGWDMLSDEKPELSSFSDISIYELHIRDFSANDHTVNPDIQGGYLAFTSEDSAGICHLKKLQSAGLTHLHLLPTFQFADVADEKEKWKFVDMESLATLPPDSDEQQAQVTAIQDEDGFNWGYNPVLWGVPKGSYATNPNGSCRTLEFRKMVQSLNRIGLRVVLDVVYNHLHGSGPHGDNSVLDKVVPGYYLRRNFDGYIENSTCVNNTASEHFMVERLIVDDILCWAVDYKVDGFRFDLMGHIMKRTMLKAQSALRSLTKDQSGVDGAKIYIYGEGWDFGEVSKNVRGVNASQFNICGTSIGRQYSQIIFLNFPFSYAEHFHIMRFFLLNVRICLFSFNDRMRDAVIGGSPFGHPLQQGFVTGLSFQRCVPVLWFFRIAVLDTRTRLCDGIGATQPNGHDHGAKIVVEKMLSASQDHIQVAMAGNLRDFVLTSHQGEEVKGSEVLTHDGSSVAYALCPSETVNYVSAHDNETLFDIISLKTPMDISIDERCRLNHLATSIIALSQGVPFFHCGDEMLRSKSLDRDSYNSGDWFNRLDFSYETNNWAVGLPPKGKNERSWPLIKPRLADLSFKPKKSHILAAVENYLNLLRIRYSSPLFRLRTGNEIQERVRFHNTGPSSVPGLIVMSIEDSHKGRPGLTQLDPNYSYIVVAFNASPREVTFTSPALRTRTLDLHPIQLMSGDEVVKNSNYNAFTGSFTVPPRTTSVGFNDPAVSASLKEAVKHQNKLPDNHSGIFLHAGQ</sequence>
<dbReference type="Pfam" id="PF02922">
    <property type="entry name" value="CBM_48"/>
    <property type="match status" value="1"/>
</dbReference>
<dbReference type="AlphaFoldDB" id="A0AAD4X506"/>
<dbReference type="EMBL" id="JAJJMB010016558">
    <property type="protein sequence ID" value="KAI3846392.1"/>
    <property type="molecule type" value="Genomic_DNA"/>
</dbReference>
<dbReference type="GO" id="GO:0004553">
    <property type="term" value="F:hydrolase activity, hydrolyzing O-glycosyl compounds"/>
    <property type="evidence" value="ECO:0007669"/>
    <property type="project" value="InterPro"/>
</dbReference>
<dbReference type="InterPro" id="IPR014756">
    <property type="entry name" value="Ig_E-set"/>
</dbReference>
<dbReference type="CDD" id="cd11341">
    <property type="entry name" value="AmyAc_Pullulanase_LD-like"/>
    <property type="match status" value="1"/>
</dbReference>
<dbReference type="InterPro" id="IPR004193">
    <property type="entry name" value="Glyco_hydro_13_N"/>
</dbReference>
<evidence type="ECO:0000313" key="6">
    <source>
        <dbReference type="Proteomes" id="UP001202328"/>
    </source>
</evidence>
<dbReference type="Gene3D" id="2.60.40.1180">
    <property type="entry name" value="Golgi alpha-mannosidase II"/>
    <property type="match status" value="1"/>
</dbReference>
<dbReference type="Pfam" id="PF17967">
    <property type="entry name" value="Pullulanase_N2"/>
    <property type="match status" value="1"/>
</dbReference>
<reference evidence="5" key="1">
    <citation type="submission" date="2022-04" db="EMBL/GenBank/DDBJ databases">
        <title>A functionally conserved STORR gene fusion in Papaver species that diverged 16.8 million years ago.</title>
        <authorList>
            <person name="Catania T."/>
        </authorList>
    </citation>
    <scope>NUCLEOTIDE SEQUENCE</scope>
    <source>
        <strain evidence="5">S-188037</strain>
    </source>
</reference>
<feature type="domain" description="Alpha-1,6-glucosidases pullulanase-type C-terminal" evidence="3">
    <location>
        <begin position="864"/>
        <end position="1030"/>
    </location>
</feature>
<dbReference type="SUPFAM" id="SSF51011">
    <property type="entry name" value="Glycosyl hydrolase domain"/>
    <property type="match status" value="1"/>
</dbReference>
<gene>
    <name evidence="5" type="ORF">MKW98_020844</name>
</gene>
<keyword evidence="6" id="KW-1185">Reference proteome</keyword>
<feature type="domain" description="Glycoside hydrolase family 13 N-terminal" evidence="2">
    <location>
        <begin position="217"/>
        <end position="302"/>
    </location>
</feature>
<dbReference type="InterPro" id="IPR040671">
    <property type="entry name" value="Pullulanase_N2"/>
</dbReference>
<evidence type="ECO:0000259" key="3">
    <source>
        <dbReference type="Pfam" id="PF11852"/>
    </source>
</evidence>
<proteinExistence type="inferred from homology"/>
<dbReference type="Pfam" id="PF11852">
    <property type="entry name" value="Pullul_strch_C"/>
    <property type="match status" value="1"/>
</dbReference>
<dbReference type="GO" id="GO:0005975">
    <property type="term" value="P:carbohydrate metabolic process"/>
    <property type="evidence" value="ECO:0007669"/>
    <property type="project" value="InterPro"/>
</dbReference>
<evidence type="ECO:0000259" key="2">
    <source>
        <dbReference type="Pfam" id="PF02922"/>
    </source>
</evidence>
<dbReference type="SUPFAM" id="SSF51445">
    <property type="entry name" value="(Trans)glycosidases"/>
    <property type="match status" value="1"/>
</dbReference>
<feature type="domain" description="Pullulanase N2" evidence="4">
    <location>
        <begin position="98"/>
        <end position="210"/>
    </location>
</feature>
<comment type="similarity">
    <text evidence="1">Belongs to the glycosyl hydrolase 13 family.</text>
</comment>
<dbReference type="Gene3D" id="2.60.40.10">
    <property type="entry name" value="Immunoglobulins"/>
    <property type="match status" value="1"/>
</dbReference>
<dbReference type="SUPFAM" id="SSF81296">
    <property type="entry name" value="E set domains"/>
    <property type="match status" value="2"/>
</dbReference>
<evidence type="ECO:0008006" key="7">
    <source>
        <dbReference type="Google" id="ProtNLM"/>
    </source>
</evidence>
<evidence type="ECO:0000256" key="1">
    <source>
        <dbReference type="ARBA" id="ARBA00008061"/>
    </source>
</evidence>